<dbReference type="InterPro" id="IPR050229">
    <property type="entry name" value="GlpE_sulfurtransferase"/>
</dbReference>
<evidence type="ECO:0000259" key="2">
    <source>
        <dbReference type="PROSITE" id="PS50206"/>
    </source>
</evidence>
<dbReference type="EMBL" id="JACHHX010000015">
    <property type="protein sequence ID" value="MBB5016135.1"/>
    <property type="molecule type" value="Genomic_DNA"/>
</dbReference>
<dbReference type="InterPro" id="IPR001763">
    <property type="entry name" value="Rhodanese-like_dom"/>
</dbReference>
<dbReference type="CDD" id="cd00158">
    <property type="entry name" value="RHOD"/>
    <property type="match status" value="1"/>
</dbReference>
<dbReference type="InterPro" id="IPR036873">
    <property type="entry name" value="Rhodanese-like_dom_sf"/>
</dbReference>
<keyword evidence="3" id="KW-0808">Transferase</keyword>
<comment type="caution">
    <text evidence="3">The sequence shown here is derived from an EMBL/GenBank/DDBJ whole genome shotgun (WGS) entry which is preliminary data.</text>
</comment>
<dbReference type="PANTHER" id="PTHR43031">
    <property type="entry name" value="FAD-DEPENDENT OXIDOREDUCTASE"/>
    <property type="match status" value="1"/>
</dbReference>
<dbReference type="Gene3D" id="3.40.250.10">
    <property type="entry name" value="Rhodanese-like domain"/>
    <property type="match status" value="1"/>
</dbReference>
<proteinExistence type="predicted"/>
<sequence length="144" mass="15583">MLERLPEFIGNHPILSLAFVGLTVAIIAMEIARLTRPFKAVTPAQLTQLINRENALVIDVSAIADFEKGHILGARHVAMSQFDPENKVLAKVKDLPVAVVCRNGLTSSDAAKRLAKAGFTKVYWLDGGLAAWQQAELPLAKGRG</sequence>
<keyword evidence="4" id="KW-1185">Reference proteome</keyword>
<feature type="domain" description="Rhodanese" evidence="2">
    <location>
        <begin position="51"/>
        <end position="141"/>
    </location>
</feature>
<accession>A0A7W7Y161</accession>
<dbReference type="Pfam" id="PF00581">
    <property type="entry name" value="Rhodanese"/>
    <property type="match status" value="1"/>
</dbReference>
<dbReference type="SUPFAM" id="SSF52821">
    <property type="entry name" value="Rhodanese/Cell cycle control phosphatase"/>
    <property type="match status" value="1"/>
</dbReference>
<feature type="transmembrane region" description="Helical" evidence="1">
    <location>
        <begin position="12"/>
        <end position="32"/>
    </location>
</feature>
<organism evidence="3 4">
    <name type="scientific">Rehaibacterium terrae</name>
    <dbReference type="NCBI Taxonomy" id="1341696"/>
    <lineage>
        <taxon>Bacteria</taxon>
        <taxon>Pseudomonadati</taxon>
        <taxon>Pseudomonadota</taxon>
        <taxon>Gammaproteobacteria</taxon>
        <taxon>Lysobacterales</taxon>
        <taxon>Lysobacteraceae</taxon>
        <taxon>Rehaibacterium</taxon>
    </lineage>
</organism>
<keyword evidence="1" id="KW-0812">Transmembrane</keyword>
<dbReference type="SMART" id="SM00450">
    <property type="entry name" value="RHOD"/>
    <property type="match status" value="1"/>
</dbReference>
<gene>
    <name evidence="3" type="ORF">HNQ58_002046</name>
</gene>
<dbReference type="Proteomes" id="UP000519004">
    <property type="component" value="Unassembled WGS sequence"/>
</dbReference>
<evidence type="ECO:0000313" key="3">
    <source>
        <dbReference type="EMBL" id="MBB5016135.1"/>
    </source>
</evidence>
<dbReference type="GO" id="GO:0016740">
    <property type="term" value="F:transferase activity"/>
    <property type="evidence" value="ECO:0007669"/>
    <property type="project" value="UniProtKB-KW"/>
</dbReference>
<dbReference type="PROSITE" id="PS50206">
    <property type="entry name" value="RHODANESE_3"/>
    <property type="match status" value="1"/>
</dbReference>
<keyword evidence="1" id="KW-0472">Membrane</keyword>
<dbReference type="RefSeq" id="WP_343057280.1">
    <property type="nucleotide sequence ID" value="NZ_JACHHX010000015.1"/>
</dbReference>
<dbReference type="PANTHER" id="PTHR43031:SF18">
    <property type="entry name" value="RHODANESE-RELATED SULFURTRANSFERASES"/>
    <property type="match status" value="1"/>
</dbReference>
<protein>
    <submittedName>
        <fullName evidence="3">Rhodanese-related sulfurtransferase</fullName>
    </submittedName>
</protein>
<name>A0A7W7Y161_9GAMM</name>
<evidence type="ECO:0000256" key="1">
    <source>
        <dbReference type="SAM" id="Phobius"/>
    </source>
</evidence>
<keyword evidence="1" id="KW-1133">Transmembrane helix</keyword>
<reference evidence="3 4" key="1">
    <citation type="submission" date="2020-08" db="EMBL/GenBank/DDBJ databases">
        <title>Genomic Encyclopedia of Type Strains, Phase IV (KMG-IV): sequencing the most valuable type-strain genomes for metagenomic binning, comparative biology and taxonomic classification.</title>
        <authorList>
            <person name="Goeker M."/>
        </authorList>
    </citation>
    <scope>NUCLEOTIDE SEQUENCE [LARGE SCALE GENOMIC DNA]</scope>
    <source>
        <strain evidence="3 4">DSM 25897</strain>
    </source>
</reference>
<evidence type="ECO:0000313" key="4">
    <source>
        <dbReference type="Proteomes" id="UP000519004"/>
    </source>
</evidence>
<dbReference type="AlphaFoldDB" id="A0A7W7Y161"/>